<dbReference type="Proteomes" id="UP000199469">
    <property type="component" value="Unassembled WGS sequence"/>
</dbReference>
<gene>
    <name evidence="1" type="ORF">SAMN05421841_0729</name>
</gene>
<protein>
    <submittedName>
        <fullName evidence="1">5-methylcytosine-specific restriction endonuclease McrBC, regulatory subunit McrC</fullName>
    </submittedName>
</protein>
<evidence type="ECO:0000313" key="1">
    <source>
        <dbReference type="EMBL" id="SEW03509.1"/>
    </source>
</evidence>
<dbReference type="InterPro" id="IPR019292">
    <property type="entry name" value="McrC"/>
</dbReference>
<dbReference type="STRING" id="356305.SAMN05421841_0729"/>
<proteinExistence type="predicted"/>
<evidence type="ECO:0000313" key="2">
    <source>
        <dbReference type="Proteomes" id="UP000199469"/>
    </source>
</evidence>
<accession>A0A1I0NPZ9</accession>
<name>A0A1I0NPZ9_9FLAO</name>
<dbReference type="GO" id="GO:0004519">
    <property type="term" value="F:endonuclease activity"/>
    <property type="evidence" value="ECO:0007669"/>
    <property type="project" value="UniProtKB-KW"/>
</dbReference>
<dbReference type="OrthoDB" id="828100at2"/>
<sequence length="477" mass="56421">MGIVLKEHRSHSLSIYYENFPENISSSDALLFAQKDDLNTINTRQFKTERGKDYHCYEVKIQDDTITVFSNYFVGVDWFWQQGNRTIRVEPKINSTVYKCFENLTTLEDEYLIEKENEAAEKNIFNDLYEKEIDCIAMLMEIMSYPEVAKETEKLVLIDWDSAQIKITQKQDLLTPFLIVRFLKIVQDIVRKGLKKSYYKVEENLRSRTKGKVLIAKNIKQNVFKNRFTDTLCEYQVFGENSIENRFLKKVFSFCVQYVENDSSYFKNKQNIHWILNYIRPAFDQIGDEVNLHDVKNLKHNPFFKEYKEAVKVGELILKKFSYNITKTVQQETFTPPFWIDMPKMFELYVYVKLLKDNPGISAEQLHYQFSTYGNSLDFLICSDLTKIVVDAKYKLQYNYKTIHDDIRQVAGYARLKKVKAQKPQIDDEEISCLIIYPNPDTQEDVSLHIETLLRENNELKTYHKVYKIGIPLPLLK</sequence>
<dbReference type="EMBL" id="FOIU01000001">
    <property type="protein sequence ID" value="SEW03509.1"/>
    <property type="molecule type" value="Genomic_DNA"/>
</dbReference>
<reference evidence="2" key="1">
    <citation type="submission" date="2016-10" db="EMBL/GenBank/DDBJ databases">
        <authorList>
            <person name="Varghese N."/>
            <person name="Submissions S."/>
        </authorList>
    </citation>
    <scope>NUCLEOTIDE SEQUENCE [LARGE SCALE GENOMIC DNA]</scope>
    <source>
        <strain evidence="2">DSM 17724</strain>
    </source>
</reference>
<keyword evidence="2" id="KW-1185">Reference proteome</keyword>
<dbReference type="PANTHER" id="PTHR38733:SF1">
    <property type="entry name" value="TYPE IV METHYL-DIRECTED RESTRICTION ENZYME ECOKMCRBC"/>
    <property type="match status" value="1"/>
</dbReference>
<dbReference type="PANTHER" id="PTHR38733">
    <property type="entry name" value="PROTEIN MCRC"/>
    <property type="match status" value="1"/>
</dbReference>
<dbReference type="Pfam" id="PF10117">
    <property type="entry name" value="McrBC"/>
    <property type="match status" value="1"/>
</dbReference>
<organism evidence="1 2">
    <name type="scientific">Chryseobacterium wanjuense</name>
    <dbReference type="NCBI Taxonomy" id="356305"/>
    <lineage>
        <taxon>Bacteria</taxon>
        <taxon>Pseudomonadati</taxon>
        <taxon>Bacteroidota</taxon>
        <taxon>Flavobacteriia</taxon>
        <taxon>Flavobacteriales</taxon>
        <taxon>Weeksellaceae</taxon>
        <taxon>Chryseobacterium group</taxon>
        <taxon>Chryseobacterium</taxon>
    </lineage>
</organism>
<keyword evidence="1" id="KW-0255">Endonuclease</keyword>
<keyword evidence="1" id="KW-0378">Hydrolase</keyword>
<dbReference type="AlphaFoldDB" id="A0A1I0NPZ9"/>
<keyword evidence="1" id="KW-0540">Nuclease</keyword>
<dbReference type="RefSeq" id="WP_089790678.1">
    <property type="nucleotide sequence ID" value="NZ_FOIU01000001.1"/>
</dbReference>